<name>A0ABR4FBH3_9PEZI</name>
<reference evidence="2 3" key="1">
    <citation type="submission" date="2024-03" db="EMBL/GenBank/DDBJ databases">
        <title>A high-quality draft genome sequence of Diaporthe vaccinii, a causative agent of upright dieback and viscid rot disease in cranberry plants.</title>
        <authorList>
            <person name="Sarrasin M."/>
            <person name="Lang B.F."/>
            <person name="Burger G."/>
        </authorList>
    </citation>
    <scope>NUCLEOTIDE SEQUENCE [LARGE SCALE GENOMIC DNA]</scope>
    <source>
        <strain evidence="2 3">IS7</strain>
    </source>
</reference>
<protein>
    <submittedName>
        <fullName evidence="2">Uncharacterized protein</fullName>
    </submittedName>
</protein>
<dbReference type="Proteomes" id="UP001600888">
    <property type="component" value="Unassembled WGS sequence"/>
</dbReference>
<feature type="compositionally biased region" description="Low complexity" evidence="1">
    <location>
        <begin position="66"/>
        <end position="78"/>
    </location>
</feature>
<keyword evidence="3" id="KW-1185">Reference proteome</keyword>
<proteinExistence type="predicted"/>
<evidence type="ECO:0000313" key="2">
    <source>
        <dbReference type="EMBL" id="KAL2292050.1"/>
    </source>
</evidence>
<feature type="region of interest" description="Disordered" evidence="1">
    <location>
        <begin position="1"/>
        <end position="26"/>
    </location>
</feature>
<organism evidence="2 3">
    <name type="scientific">Diaporthe vaccinii</name>
    <dbReference type="NCBI Taxonomy" id="105482"/>
    <lineage>
        <taxon>Eukaryota</taxon>
        <taxon>Fungi</taxon>
        <taxon>Dikarya</taxon>
        <taxon>Ascomycota</taxon>
        <taxon>Pezizomycotina</taxon>
        <taxon>Sordariomycetes</taxon>
        <taxon>Sordariomycetidae</taxon>
        <taxon>Diaporthales</taxon>
        <taxon>Diaporthaceae</taxon>
        <taxon>Diaporthe</taxon>
        <taxon>Diaporthe eres species complex</taxon>
    </lineage>
</organism>
<evidence type="ECO:0000256" key="1">
    <source>
        <dbReference type="SAM" id="MobiDB-lite"/>
    </source>
</evidence>
<gene>
    <name evidence="2" type="ORF">FJTKL_10721</name>
</gene>
<comment type="caution">
    <text evidence="2">The sequence shown here is derived from an EMBL/GenBank/DDBJ whole genome shotgun (WGS) entry which is preliminary data.</text>
</comment>
<feature type="region of interest" description="Disordered" evidence="1">
    <location>
        <begin position="43"/>
        <end position="81"/>
    </location>
</feature>
<dbReference type="EMBL" id="JBAWTH010000004">
    <property type="protein sequence ID" value="KAL2292050.1"/>
    <property type="molecule type" value="Genomic_DNA"/>
</dbReference>
<sequence length="90" mass="9923">MDSPADCYAGNDSTPSRPSRPSFDHFPRQIFNFTPSLYHKRAALPIGTSQRHQHSLTFPPHETHQHQPTPSSPPLTLSANTSCPTACLIS</sequence>
<accession>A0ABR4FBH3</accession>
<evidence type="ECO:0000313" key="3">
    <source>
        <dbReference type="Proteomes" id="UP001600888"/>
    </source>
</evidence>